<sequence length="475" mass="49905">MSQTPVRIDGEAVTAEQGMQIRAPYDGQLLGEVPACTAEHVDRAVAAARRALREDRLPAWRRAEILDRAAELLADDEVADDLARTIALEAAKPITTARVEVTRAVSTFRFAAATCRTVSGEVLPLDASEAGEGRLGFGLRVPIGVVGAITPFNFPLNLVAHKLAPAIAAGCPVVLKPAHQTPLTGIKLAELLLARCGLPASWLHVVTGSGSEVGAELVEHPDVAMITFTGSPGVGWGIRQAAPRKKVSLELGNNSPVIVQPDADWAAAAKKIAAAGNTHAGQSCISAQRVFVHADVAADFVRTLVEAVEALVVGDPLDDTTQVSALIDQDARDRVTGWVDEAVEAGATVVTGGKVDDAGVLRPTVLTDVTGDMKVCAEEVFGPVLAVATYADVDDALQAANDTRYGLHAGIFTTDLALARRAIEELDFGGVVVNDVPTWRADQMPYGGSRDSGNTREGPLYSVLEMTEIRSAILS</sequence>
<name>A0A8J3AB74_9ACTN</name>
<evidence type="ECO:0000313" key="4">
    <source>
        <dbReference type="EMBL" id="GGI09301.1"/>
    </source>
</evidence>
<dbReference type="Gene3D" id="3.40.605.10">
    <property type="entry name" value="Aldehyde Dehydrogenase, Chain A, domain 1"/>
    <property type="match status" value="1"/>
</dbReference>
<evidence type="ECO:0000313" key="5">
    <source>
        <dbReference type="Proteomes" id="UP000650511"/>
    </source>
</evidence>
<dbReference type="RefSeq" id="WP_130650310.1">
    <property type="nucleotide sequence ID" value="NZ_BMHA01000014.1"/>
</dbReference>
<proteinExistence type="inferred from homology"/>
<dbReference type="Pfam" id="PF00171">
    <property type="entry name" value="Aldedh"/>
    <property type="match status" value="1"/>
</dbReference>
<keyword evidence="2" id="KW-0560">Oxidoreductase</keyword>
<dbReference type="InterPro" id="IPR016163">
    <property type="entry name" value="Ald_DH_C"/>
</dbReference>
<dbReference type="InterPro" id="IPR016161">
    <property type="entry name" value="Ald_DH/histidinol_DH"/>
</dbReference>
<comment type="caution">
    <text evidence="4">The sequence shown here is derived from an EMBL/GenBank/DDBJ whole genome shotgun (WGS) entry which is preliminary data.</text>
</comment>
<organism evidence="4 5">
    <name type="scientific">Egicoccus halophilus</name>
    <dbReference type="NCBI Taxonomy" id="1670830"/>
    <lineage>
        <taxon>Bacteria</taxon>
        <taxon>Bacillati</taxon>
        <taxon>Actinomycetota</taxon>
        <taxon>Nitriliruptoria</taxon>
        <taxon>Egicoccales</taxon>
        <taxon>Egicoccaceae</taxon>
        <taxon>Egicoccus</taxon>
    </lineage>
</organism>
<dbReference type="InterPro" id="IPR015590">
    <property type="entry name" value="Aldehyde_DH_dom"/>
</dbReference>
<reference evidence="4" key="1">
    <citation type="journal article" date="2014" name="Int. J. Syst. Evol. Microbiol.">
        <title>Complete genome sequence of Corynebacterium casei LMG S-19264T (=DSM 44701T), isolated from a smear-ripened cheese.</title>
        <authorList>
            <consortium name="US DOE Joint Genome Institute (JGI-PGF)"/>
            <person name="Walter F."/>
            <person name="Albersmeier A."/>
            <person name="Kalinowski J."/>
            <person name="Ruckert C."/>
        </authorList>
    </citation>
    <scope>NUCLEOTIDE SEQUENCE</scope>
    <source>
        <strain evidence="4">CGMCC 1.14988</strain>
    </source>
</reference>
<dbReference type="FunFam" id="3.40.309.10:FF:000009">
    <property type="entry name" value="Aldehyde dehydrogenase A"/>
    <property type="match status" value="1"/>
</dbReference>
<accession>A0A8J3AB74</accession>
<protein>
    <submittedName>
        <fullName evidence="4">Aldehyde dehydrogenase</fullName>
    </submittedName>
</protein>
<evidence type="ECO:0000259" key="3">
    <source>
        <dbReference type="Pfam" id="PF00171"/>
    </source>
</evidence>
<dbReference type="FunFam" id="3.40.605.10:FF:000007">
    <property type="entry name" value="NAD/NADP-dependent betaine aldehyde dehydrogenase"/>
    <property type="match status" value="1"/>
</dbReference>
<dbReference type="Proteomes" id="UP000650511">
    <property type="component" value="Unassembled WGS sequence"/>
</dbReference>
<dbReference type="AlphaFoldDB" id="A0A8J3AB74"/>
<keyword evidence="5" id="KW-1185">Reference proteome</keyword>
<dbReference type="SUPFAM" id="SSF53720">
    <property type="entry name" value="ALDH-like"/>
    <property type="match status" value="1"/>
</dbReference>
<dbReference type="EMBL" id="BMHA01000014">
    <property type="protein sequence ID" value="GGI09301.1"/>
    <property type="molecule type" value="Genomic_DNA"/>
</dbReference>
<dbReference type="Gene3D" id="3.40.309.10">
    <property type="entry name" value="Aldehyde Dehydrogenase, Chain A, domain 2"/>
    <property type="match status" value="1"/>
</dbReference>
<dbReference type="InterPro" id="IPR051020">
    <property type="entry name" value="ALDH-related_metabolic_enz"/>
</dbReference>
<evidence type="ECO:0000256" key="1">
    <source>
        <dbReference type="ARBA" id="ARBA00009986"/>
    </source>
</evidence>
<dbReference type="GO" id="GO:0008911">
    <property type="term" value="F:lactaldehyde dehydrogenase (NAD+) activity"/>
    <property type="evidence" value="ECO:0007669"/>
    <property type="project" value="TreeGrafter"/>
</dbReference>
<dbReference type="InterPro" id="IPR016162">
    <property type="entry name" value="Ald_DH_N"/>
</dbReference>
<feature type="domain" description="Aldehyde dehydrogenase" evidence="3">
    <location>
        <begin position="16"/>
        <end position="471"/>
    </location>
</feature>
<gene>
    <name evidence="4" type="ORF">GCM10011354_33400</name>
</gene>
<reference evidence="4" key="2">
    <citation type="submission" date="2020-09" db="EMBL/GenBank/DDBJ databases">
        <authorList>
            <person name="Sun Q."/>
            <person name="Zhou Y."/>
        </authorList>
    </citation>
    <scope>NUCLEOTIDE SEQUENCE</scope>
    <source>
        <strain evidence="4">CGMCC 1.14988</strain>
    </source>
</reference>
<dbReference type="PANTHER" id="PTHR42991">
    <property type="entry name" value="ALDEHYDE DEHYDROGENASE"/>
    <property type="match status" value="1"/>
</dbReference>
<dbReference type="OrthoDB" id="3954161at2"/>
<comment type="similarity">
    <text evidence="1">Belongs to the aldehyde dehydrogenase family.</text>
</comment>
<dbReference type="PANTHER" id="PTHR42991:SF1">
    <property type="entry name" value="ALDEHYDE DEHYDROGENASE"/>
    <property type="match status" value="1"/>
</dbReference>
<evidence type="ECO:0000256" key="2">
    <source>
        <dbReference type="ARBA" id="ARBA00023002"/>
    </source>
</evidence>